<dbReference type="OrthoDB" id="583309at2"/>
<proteinExistence type="predicted"/>
<dbReference type="SUPFAM" id="SSF56059">
    <property type="entry name" value="Glutathione synthetase ATP-binding domain-like"/>
    <property type="match status" value="1"/>
</dbReference>
<dbReference type="PANTHER" id="PTHR21621">
    <property type="entry name" value="RIBOSOMAL PROTEIN S6 MODIFICATION PROTEIN"/>
    <property type="match status" value="1"/>
</dbReference>
<sequence length="336" mass="38986">MTRRKLLYIHSEPNDDTTNRVVEWLLTHNLIKVLRINSGDEIKIEKITFSGLAAIPFELEFSFGNELFYLDEISFFWYRRGFLKHSICLEIDLKMTGLVDFLNWELTCLTDYILYRLQEGKSLGDYFQSSTNKLIVLKIARECLFVVPETLVTSKRNIGKGFGFGQRIISKPIGEAMAIGSANEYIKPLTKDIHPADNLNSQCETFFPSLFQEGISKWIEIRVFIMYEEVYSMAIFSQGNAQTKTDFRDYDYDLMNRMVPFKLPDDIVKKIHLFMEKAGLDTGSIDLILSKNGEYVFLEVNPAGNIEMVSDTCNYYIEKRIAERIIEEINNEPREN</sequence>
<dbReference type="InterPro" id="IPR026455">
    <property type="entry name" value="GRASP_w_spasm"/>
</dbReference>
<dbReference type="Proteomes" id="UP000032900">
    <property type="component" value="Unassembled WGS sequence"/>
</dbReference>
<accession>A0A0E9LRV1</accession>
<evidence type="ECO:0000313" key="2">
    <source>
        <dbReference type="Proteomes" id="UP000032900"/>
    </source>
</evidence>
<dbReference type="NCBIfam" id="TIGR04192">
    <property type="entry name" value="GRASP_w_spasm"/>
    <property type="match status" value="1"/>
</dbReference>
<name>A0A0E9LRV1_9BACT</name>
<reference evidence="1 2" key="1">
    <citation type="journal article" date="2015" name="Microbes Environ.">
        <title>Distribution and evolution of nitrogen fixation genes in the phylum bacteroidetes.</title>
        <authorList>
            <person name="Inoue J."/>
            <person name="Oshima K."/>
            <person name="Suda W."/>
            <person name="Sakamoto M."/>
            <person name="Iino T."/>
            <person name="Noda S."/>
            <person name="Hongoh Y."/>
            <person name="Hattori M."/>
            <person name="Ohkuma M."/>
        </authorList>
    </citation>
    <scope>NUCLEOTIDE SEQUENCE [LARGE SCALE GENOMIC DNA]</scope>
    <source>
        <strain evidence="1">JCM 15548</strain>
    </source>
</reference>
<protein>
    <recommendedName>
        <fullName evidence="3">ATP-grasp domain-containing protein</fullName>
    </recommendedName>
</protein>
<dbReference type="Gene3D" id="3.30.470.20">
    <property type="entry name" value="ATP-grasp fold, B domain"/>
    <property type="match status" value="1"/>
</dbReference>
<dbReference type="EMBL" id="BAZW01000075">
    <property type="protein sequence ID" value="GAO27585.1"/>
    <property type="molecule type" value="Genomic_DNA"/>
</dbReference>
<keyword evidence="2" id="KW-1185">Reference proteome</keyword>
<dbReference type="AlphaFoldDB" id="A0A0E9LRV1"/>
<evidence type="ECO:0000313" key="1">
    <source>
        <dbReference type="EMBL" id="GAO27585.1"/>
    </source>
</evidence>
<gene>
    <name evidence="1" type="ORF">JCM15548_14421</name>
</gene>
<dbReference type="GO" id="GO:0018169">
    <property type="term" value="F:ribosomal S6-glutamic acid ligase activity"/>
    <property type="evidence" value="ECO:0007669"/>
    <property type="project" value="TreeGrafter"/>
</dbReference>
<dbReference type="RefSeq" id="WP_062128476.1">
    <property type="nucleotide sequence ID" value="NZ_BAZW01000075.1"/>
</dbReference>
<dbReference type="GO" id="GO:0005737">
    <property type="term" value="C:cytoplasm"/>
    <property type="evidence" value="ECO:0007669"/>
    <property type="project" value="TreeGrafter"/>
</dbReference>
<organism evidence="1 2">
    <name type="scientific">Geofilum rubicundum JCM 15548</name>
    <dbReference type="NCBI Taxonomy" id="1236989"/>
    <lineage>
        <taxon>Bacteria</taxon>
        <taxon>Pseudomonadati</taxon>
        <taxon>Bacteroidota</taxon>
        <taxon>Bacteroidia</taxon>
        <taxon>Marinilabiliales</taxon>
        <taxon>Marinilabiliaceae</taxon>
        <taxon>Geofilum</taxon>
    </lineage>
</organism>
<dbReference type="STRING" id="1236989.JCM15548_14421"/>
<dbReference type="PANTHER" id="PTHR21621:SF0">
    <property type="entry name" value="BETA-CITRYLGLUTAMATE SYNTHASE B-RELATED"/>
    <property type="match status" value="1"/>
</dbReference>
<evidence type="ECO:0008006" key="3">
    <source>
        <dbReference type="Google" id="ProtNLM"/>
    </source>
</evidence>
<comment type="caution">
    <text evidence="1">The sequence shown here is derived from an EMBL/GenBank/DDBJ whole genome shotgun (WGS) entry which is preliminary data.</text>
</comment>
<dbReference type="GO" id="GO:0009432">
    <property type="term" value="P:SOS response"/>
    <property type="evidence" value="ECO:0007669"/>
    <property type="project" value="TreeGrafter"/>
</dbReference>